<dbReference type="CDD" id="cd00833">
    <property type="entry name" value="PKS"/>
    <property type="match status" value="1"/>
</dbReference>
<dbReference type="InterPro" id="IPR023214">
    <property type="entry name" value="HAD_sf"/>
</dbReference>
<dbReference type="Pfam" id="PF00202">
    <property type="entry name" value="Aminotran_3"/>
    <property type="match status" value="1"/>
</dbReference>
<dbReference type="InterPro" id="IPR020845">
    <property type="entry name" value="AMP-binding_CS"/>
</dbReference>
<dbReference type="SUPFAM" id="SSF47336">
    <property type="entry name" value="ACP-like"/>
    <property type="match status" value="3"/>
</dbReference>
<dbReference type="InterPro" id="IPR050091">
    <property type="entry name" value="PKS_NRPS_Biosynth_Enz"/>
</dbReference>
<evidence type="ECO:0000259" key="9">
    <source>
        <dbReference type="PROSITE" id="PS52004"/>
    </source>
</evidence>
<dbReference type="InterPro" id="IPR016039">
    <property type="entry name" value="Thiolase-like"/>
</dbReference>
<dbReference type="Pfam" id="PF00109">
    <property type="entry name" value="ketoacyl-synt"/>
    <property type="match status" value="1"/>
</dbReference>
<dbReference type="PROSITE" id="PS00455">
    <property type="entry name" value="AMP_BINDING"/>
    <property type="match status" value="1"/>
</dbReference>
<dbReference type="Gene3D" id="1.10.1200.10">
    <property type="entry name" value="ACP-like"/>
    <property type="match status" value="3"/>
</dbReference>
<dbReference type="Gene3D" id="3.30.559.30">
    <property type="entry name" value="Nonribosomal peptide synthetase, condensation domain"/>
    <property type="match status" value="1"/>
</dbReference>
<keyword evidence="3" id="KW-0596">Phosphopantetheine</keyword>
<dbReference type="Pfam" id="PF00501">
    <property type="entry name" value="AMP-binding"/>
    <property type="match status" value="1"/>
</dbReference>
<evidence type="ECO:0000256" key="5">
    <source>
        <dbReference type="ARBA" id="ARBA00022679"/>
    </source>
</evidence>
<dbReference type="SUPFAM" id="SSF56784">
    <property type="entry name" value="HAD-like"/>
    <property type="match status" value="1"/>
</dbReference>
<dbReference type="SMART" id="SM00824">
    <property type="entry name" value="PKS_TE"/>
    <property type="match status" value="1"/>
</dbReference>
<accession>A0ABN6H375</accession>
<dbReference type="SUPFAM" id="SSF56801">
    <property type="entry name" value="Acetyl-CoA synthetase-like"/>
    <property type="match status" value="1"/>
</dbReference>
<dbReference type="InterPro" id="IPR015421">
    <property type="entry name" value="PyrdxlP-dep_Trfase_major"/>
</dbReference>
<dbReference type="InterPro" id="IPR001242">
    <property type="entry name" value="Condensation_dom"/>
</dbReference>
<dbReference type="Gene3D" id="3.40.47.10">
    <property type="match status" value="1"/>
</dbReference>
<dbReference type="InterPro" id="IPR020802">
    <property type="entry name" value="TesA-like"/>
</dbReference>
<evidence type="ECO:0000313" key="10">
    <source>
        <dbReference type="EMBL" id="BCX47077.1"/>
    </source>
</evidence>
<dbReference type="InterPro" id="IPR014043">
    <property type="entry name" value="Acyl_transferase_dom"/>
</dbReference>
<evidence type="ECO:0000256" key="4">
    <source>
        <dbReference type="ARBA" id="ARBA00022553"/>
    </source>
</evidence>
<dbReference type="Pfam" id="PF00698">
    <property type="entry name" value="Acyl_transf_1"/>
    <property type="match status" value="1"/>
</dbReference>
<dbReference type="SUPFAM" id="SSF53474">
    <property type="entry name" value="alpha/beta-Hydrolases"/>
    <property type="match status" value="1"/>
</dbReference>
<evidence type="ECO:0000313" key="11">
    <source>
        <dbReference type="Proteomes" id="UP001374893"/>
    </source>
</evidence>
<dbReference type="InterPro" id="IPR001031">
    <property type="entry name" value="Thioesterase"/>
</dbReference>
<dbReference type="InterPro" id="IPR000873">
    <property type="entry name" value="AMP-dep_synth/lig_dom"/>
</dbReference>
<dbReference type="InterPro" id="IPR015424">
    <property type="entry name" value="PyrdxlP-dep_Trfase"/>
</dbReference>
<feature type="domain" description="Carrier" evidence="8">
    <location>
        <begin position="1590"/>
        <end position="1665"/>
    </location>
</feature>
<evidence type="ECO:0000256" key="7">
    <source>
        <dbReference type="ARBA" id="ARBA00029443"/>
    </source>
</evidence>
<dbReference type="InterPro" id="IPR016035">
    <property type="entry name" value="Acyl_Trfase/lysoPLipase"/>
</dbReference>
<dbReference type="PANTHER" id="PTHR43775">
    <property type="entry name" value="FATTY ACID SYNTHASE"/>
    <property type="match status" value="1"/>
</dbReference>
<dbReference type="InterPro" id="IPR015422">
    <property type="entry name" value="PyrdxlP-dep_Trfase_small"/>
</dbReference>
<dbReference type="SMART" id="SM00827">
    <property type="entry name" value="PKS_AT"/>
    <property type="match status" value="1"/>
</dbReference>
<dbReference type="InterPro" id="IPR009081">
    <property type="entry name" value="PP-bd_ACP"/>
</dbReference>
<dbReference type="InterPro" id="IPR020841">
    <property type="entry name" value="PKS_Beta-ketoAc_synthase_dom"/>
</dbReference>
<organism evidence="10 11">
    <name type="scientific">Haloferula helveola</name>
    <dbReference type="NCBI Taxonomy" id="490095"/>
    <lineage>
        <taxon>Bacteria</taxon>
        <taxon>Pseudomonadati</taxon>
        <taxon>Verrucomicrobiota</taxon>
        <taxon>Verrucomicrobiia</taxon>
        <taxon>Verrucomicrobiales</taxon>
        <taxon>Verrucomicrobiaceae</taxon>
        <taxon>Haloferula</taxon>
    </lineage>
</organism>
<evidence type="ECO:0000259" key="8">
    <source>
        <dbReference type="PROSITE" id="PS50075"/>
    </source>
</evidence>
<evidence type="ECO:0000256" key="6">
    <source>
        <dbReference type="ARBA" id="ARBA00022898"/>
    </source>
</evidence>
<dbReference type="PROSITE" id="PS00606">
    <property type="entry name" value="KS3_1"/>
    <property type="match status" value="1"/>
</dbReference>
<dbReference type="Gene3D" id="3.40.50.980">
    <property type="match status" value="2"/>
</dbReference>
<dbReference type="InterPro" id="IPR010037">
    <property type="entry name" value="FkbH_domain"/>
</dbReference>
<dbReference type="SUPFAM" id="SSF52151">
    <property type="entry name" value="FabD/lysophospholipase-like"/>
    <property type="match status" value="1"/>
</dbReference>
<dbReference type="Pfam" id="PF16197">
    <property type="entry name" value="KAsynt_C_assoc"/>
    <property type="match status" value="1"/>
</dbReference>
<comment type="similarity">
    <text evidence="7">In the C-terminal section; belongs to the NRP synthetase family.</text>
</comment>
<reference evidence="10 11" key="1">
    <citation type="submission" date="2021-06" db="EMBL/GenBank/DDBJ databases">
        <title>Complete genome of Haloferula helveola possessing various polysaccharide degrading enzymes.</title>
        <authorList>
            <person name="Takami H."/>
            <person name="Huang C."/>
            <person name="Hamasaki K."/>
        </authorList>
    </citation>
    <scope>NUCLEOTIDE SEQUENCE [LARGE SCALE GENOMIC DNA]</scope>
    <source>
        <strain evidence="10 11">CN-1</strain>
    </source>
</reference>
<dbReference type="Gene3D" id="3.40.366.10">
    <property type="entry name" value="Malonyl-Coenzyme A Acyl Carrier Protein, domain 2"/>
    <property type="match status" value="1"/>
</dbReference>
<dbReference type="PROSITE" id="PS52004">
    <property type="entry name" value="KS3_2"/>
    <property type="match status" value="1"/>
</dbReference>
<dbReference type="InterPro" id="IPR014030">
    <property type="entry name" value="Ketoacyl_synth_N"/>
</dbReference>
<dbReference type="InterPro" id="IPR036736">
    <property type="entry name" value="ACP-like_sf"/>
</dbReference>
<keyword evidence="5" id="KW-0808">Transferase</keyword>
<dbReference type="InterPro" id="IPR032821">
    <property type="entry name" value="PKS_assoc"/>
</dbReference>
<dbReference type="InterPro" id="IPR049704">
    <property type="entry name" value="Aminotrans_3_PPA_site"/>
</dbReference>
<dbReference type="EMBL" id="AP024702">
    <property type="protein sequence ID" value="BCX47077.1"/>
    <property type="molecule type" value="Genomic_DNA"/>
</dbReference>
<dbReference type="Gene3D" id="3.30.70.3290">
    <property type="match status" value="1"/>
</dbReference>
<dbReference type="InterPro" id="IPR029058">
    <property type="entry name" value="AB_hydrolase_fold"/>
</dbReference>
<dbReference type="Gene3D" id="3.40.50.1110">
    <property type="entry name" value="SGNH hydrolase"/>
    <property type="match status" value="1"/>
</dbReference>
<dbReference type="InterPro" id="IPR018201">
    <property type="entry name" value="Ketoacyl_synth_AS"/>
</dbReference>
<dbReference type="PROSITE" id="PS50075">
    <property type="entry name" value="CARRIER"/>
    <property type="match status" value="3"/>
</dbReference>
<comment type="cofactor">
    <cofactor evidence="2">
        <name>pantetheine 4'-phosphate</name>
        <dbReference type="ChEBI" id="CHEBI:47942"/>
    </cofactor>
</comment>
<dbReference type="SUPFAM" id="SSF52777">
    <property type="entry name" value="CoA-dependent acyltransferases"/>
    <property type="match status" value="2"/>
</dbReference>
<dbReference type="Gene3D" id="3.30.300.30">
    <property type="match status" value="1"/>
</dbReference>
<dbReference type="InterPro" id="IPR006162">
    <property type="entry name" value="Ppantetheine_attach_site"/>
</dbReference>
<dbReference type="SMART" id="SM00825">
    <property type="entry name" value="PKS_KS"/>
    <property type="match status" value="1"/>
</dbReference>
<dbReference type="SUPFAM" id="SSF55048">
    <property type="entry name" value="Probable ACP-binding domain of malonyl-CoA ACP transacylase"/>
    <property type="match status" value="1"/>
</dbReference>
<dbReference type="SUPFAM" id="SSF53901">
    <property type="entry name" value="Thiolase-like"/>
    <property type="match status" value="1"/>
</dbReference>
<dbReference type="PANTHER" id="PTHR43775:SF51">
    <property type="entry name" value="INACTIVE PHENOLPHTHIOCEROL SYNTHESIS POLYKETIDE SYNTHASE TYPE I PKS1-RELATED"/>
    <property type="match status" value="1"/>
</dbReference>
<dbReference type="Pfam" id="PF02801">
    <property type="entry name" value="Ketoacyl-synt_C"/>
    <property type="match status" value="1"/>
</dbReference>
<dbReference type="InterPro" id="IPR010033">
    <property type="entry name" value="HAD_SF_ppase_IIIC"/>
</dbReference>
<dbReference type="Proteomes" id="UP001374893">
    <property type="component" value="Chromosome"/>
</dbReference>
<dbReference type="PROSITE" id="PS00600">
    <property type="entry name" value="AA_TRANSFER_CLASS_3"/>
    <property type="match status" value="1"/>
</dbReference>
<dbReference type="InterPro" id="IPR036412">
    <property type="entry name" value="HAD-like_sf"/>
</dbReference>
<dbReference type="Pfam" id="PF00668">
    <property type="entry name" value="Condensation"/>
    <property type="match status" value="1"/>
</dbReference>
<dbReference type="InterPro" id="IPR005814">
    <property type="entry name" value="Aminotrans_3"/>
</dbReference>
<sequence>MPPQVSTLSVRIAATFTAEPLRRVFECWMKDFGVAADLQFAPFNQVLQQLLDPSSLLSSNDKGVNVVLVRASDLGADTPARARATAREVAAALHESVSRCGGRFFVMAAPSSGNREVERTFADDLRDQLGETPGVDVLDADELLRLYPVAEVFDTETAAAACIPYREEWFAALATFLARNLMTLRRKPYKVIAVDCDNTLWTGVCGEAGAAGVVIDDARRAFQRFLMRRRAEGYLLCLVSKNQPADVEAVFRENPAMEIGRDCFVDAMINWDPKSANLQRLAERLNLGLDSFLFLDDNPAEVAEVEANAPAVLALKIPDEVDELPEFVRHLWVLDRSGASAEDAQRADFYHDEARRLALRERTTSYEQFIEGLDLRMEIAPVGEGDLARASQLTQRTNQFNACPQPRDETTLLNLCRGMRAQIVSVRDRFGDYGTVGLMVTKEDGGRLWAETFLLSCRALGKGVEQRMLRYLGGLAKELKLPELAIWFTDTGRNRPVREFLEGIEGRWENGMRIIDAEVASRCPLLPLAVAAPASGSTVTTPIADSRQVARVAGDLRDVDSILDWASDPVRPRPELSERFVEASTDDERVIARIWSEVLGLEQVGRNDRFVDLGGTSLQLVRVHAKVQRAFDRHFELVRMFENPTVATQAELVRSDRTETKEVPDHSSARESDDDNLLAIVGMAVRLPGASTPEELWKNLREGVESITSFSPEELDVPGPTDDPNFVRARGLLEPETYEGLDGGLFGIIPREAEIIDPQQRVFLELCWEAIERAGYVPDDAEADGGRVGIYAGCYYDTYLPHHILSDPEMHRRHLAEAQVGALQVEFGNDKDHLATRVAFKLNLKGPSLTVQTACSSSLVAVAHAAMALRSGQCDMALAGGITITVPQKRGYHHEEGGMLSRDGHCRPFDADSSGTVFSNGGGVVLLKRLKDAIRDGDHVHAVIRGFGMNNDGGVKHSYAAPSVDGQADAIRRAHLDAGIDPRTISYVEAHGTATPLGDPIEISGLTQAFRQATADKGFCAIGSLKSNLGHLDTAAGVCGLIKTALSLENGELPPVLHFRNPNPRIDFGNSPFFVNDRLRPWVSDGETPRRAGVSSFGVGGTNAHVILEEAPRDVTPAAADDDRVWLLSGRSDEAVQQLAERMACHAEGADDGTFATAARTLAVGRKAMARRIAVVARDWATLSAKLRSGSFSIAEAAPTATELVWMFPGQGAQHPGMTRDLYEAERGYRHDIDTCAEILRPLLGEDLRETLFAADGEAAERLKRTVLAQPAIFVVEWALARQWARWGLRPNLMLGHSVGEFTAACLAGVFSIEDGLRILAERGRLMGELPGGSMLSVRIAADSLRDRLPEGIDLAASNGPELSVVAGESEAVAAFAAQLESEGVNVRELHTSHAFHSWMMDPVVERFRAVIETVKLHPPKMAILSTVTARPLTEQEATDPGYWASHLRRTVNFHGAVEAASSEREGRVFLEVGPGQTLTTLARQTAGRRAAACVPTCEHPASGAPDRVRMLQSLGDLWCRGADVDWKAVFAEVPARRVPLPTYPFQRKRYWKECRLLDQPLPVAAKVEDTVVAVDAAPEAAAAEMSREDSLMARVRQVLEDLSGIPGEEMTANAGFLELGFDSLLLTQAARELQKAFGVPIAFRDLMQGFPTPGALVKHLEANVSADTGAPAAKSAQPLVAAPVVEEEGGEESGVAGPRTRIDRVSTSDELAPVQRQHLDALVARYCERTKTSKAKTQQFRQWHADPRTVNGFNRLWKEMVYQIVATRMKGCKMWDVDGNEYIDMVNGFGPNFLGHSPDFVTDAIQQQLATGLEIGPQCEAAMECSKLFCEVTGNERACFLNTGSEAVQAAMRIARTVTGRDKILVFDKDYHGNFDPVLVRSVGKGDRRRTLPLAPGIPDNAVQDVIVVPWGKPEALDMIREVADQLAAVLVEPVQSRQPEFIPVEFVREVKKISEESGFLLVFDEVITGIRQGPRGAQELYGIRADLATYGKVFGGGALPIGIVGGKAEYMDTFDGGQWQFGDDSFPEKEVTFFAGTFVRLPLAMAACHAVLKHVQSQPAEYWESIGKRADRLAGTVDRMFRDHGIDVRMVNFNSQMYLRIGDGAKHGNLIYYHLREKGVFAMEGLPFYLTAAHTDADVDFVINAFRETIDELQAGGFFPKAELPEMASAAAEGVRGPFPMTEPMSEIYLASLLGSEANLAFNEMLQLRLTGTVDVTAVKASIQDLVDRHDALRMRVPDERSTAFVIDVKQQACVIEKDLSRESDPERSLVECGLQQRETEFHLDRGPVFRVVVARVAPDEVVLQFVAHHIAADGWSFEVLIKEFTACYEARNRGLKPTLSPAPSIVDRALREKSRADSDAASLEWWVARFKDGVPEVELPLRKGYGSAPSYVSDTCELMLDADALQRLKKLSGSCGATLNSTLLAGFQALLHHLGGQDRFVMTFPTAGQMEDGDSGLVGHCVNFLPLLAEVDPAASFRDLASRASSAQMDALEHGNLTYGRLLRALKLGRDGGRRPLMEVIFNFEPSGDPGSFGGLSARVETVPARYSNSTIFLNLMQSPEGLLLSSTYNRELIDEATMEQWLDCYRTLLLQAAHDPSQPLAALRITDAANERMLEVWSGGAGEGTSESVTDVFLKTCADNPDRTALTWKGGSCSYAELGSRSGGIAAALVESGVMPGDRVAIVLPRSPELIASMLGVLRAGACYVPVEPGFPESRRREILEDSGVAMVLAEEPVEGFRTLNPSDVEPNAAGPVTGGAQDAAYVMYTSGSTGKPKGVVVPHRGIVRLVRDANYCQLGLGEVLLQASTPAFDASTFEIYGALLNGGRLVLLDEADTSLDGIAETVREQGVTTLWLTSGLFELMVDEHLDELRGLKQLIAGGDVLSVPHVRRALEGLPDTTLINGYGPTENTTFTCCHRIRPEDVDGGISIPIGRPVSGTWVDIVDGSGRPVPVGVPGELLCGGAGLAIGYLGSDELTAEKFVLTEKGRAYRTGDRCRWKPDGTVEFLGRIDHQVKLRGYRIELGEIEAVLGSHPGVSQCRVAVRGSGASEKRLLVWFCPSPGGDLSTEAVGQWLAERLPAFMRPDRIIRIGSMPLNANGKINVAALPEPDISPMPERLEPVGAVESGLARIWCDLLGIERVGRDDDFFELGGNSLAGLRMFARIQNEFGVSLPLATLLRAKTIRDLAAAIGIPQNDEAPEPAPTGELAIVQGRGDQPAICAIHGGDGGILFYRQLADRLPDNRPFLAIESPDLGHSSEIEVGSVEDTASRYIEILRAGQPEGPYLLAGYSYGGVVAFEMARQLVEAGEQVPFLALFDTVNPATEIRPYALGERVSVYWNAQAELPLGERILRLANRFKNGVETHLRVKAESAAAKGDAASAHTERRAVQLREAHEAAMDAYRPGFFHGTLHVFRASAVNDKFEIPDDYGWGDRVDDLKMMVVPGEHLTMFESGNVGPLADHVTAALTAAMNPVENSPNP</sequence>
<dbReference type="InterPro" id="IPR023213">
    <property type="entry name" value="CAT-like_dom_sf"/>
</dbReference>
<dbReference type="NCBIfam" id="TIGR01681">
    <property type="entry name" value="HAD-SF-IIIC"/>
    <property type="match status" value="1"/>
</dbReference>
<evidence type="ECO:0000256" key="2">
    <source>
        <dbReference type="ARBA" id="ARBA00001957"/>
    </source>
</evidence>
<dbReference type="Pfam" id="PF00550">
    <property type="entry name" value="PP-binding"/>
    <property type="match status" value="3"/>
</dbReference>
<gene>
    <name evidence="10" type="ORF">HAHE_09850</name>
</gene>
<dbReference type="Pfam" id="PF13193">
    <property type="entry name" value="AMP-binding_C"/>
    <property type="match status" value="1"/>
</dbReference>
<dbReference type="Gene3D" id="3.40.640.10">
    <property type="entry name" value="Type I PLP-dependent aspartate aminotransferase-like (Major domain)"/>
    <property type="match status" value="1"/>
</dbReference>
<dbReference type="Gene3D" id="2.30.38.10">
    <property type="entry name" value="Luciferase, Domain 3"/>
    <property type="match status" value="1"/>
</dbReference>
<comment type="cofactor">
    <cofactor evidence="1">
        <name>pyridoxal 5'-phosphate</name>
        <dbReference type="ChEBI" id="CHEBI:597326"/>
    </cofactor>
</comment>
<dbReference type="Gene3D" id="3.40.50.1820">
    <property type="entry name" value="alpha/beta hydrolase"/>
    <property type="match status" value="1"/>
</dbReference>
<dbReference type="Pfam" id="PF00975">
    <property type="entry name" value="Thioesterase"/>
    <property type="match status" value="1"/>
</dbReference>
<dbReference type="InterPro" id="IPR014031">
    <property type="entry name" value="Ketoacyl_synth_C"/>
</dbReference>
<feature type="domain" description="Ketosynthase family 3 (KS3)" evidence="9">
    <location>
        <begin position="675"/>
        <end position="1110"/>
    </location>
</feature>
<dbReference type="NCBIfam" id="TIGR01733">
    <property type="entry name" value="AA-adenyl-dom"/>
    <property type="match status" value="1"/>
</dbReference>
<dbReference type="PROSITE" id="PS00012">
    <property type="entry name" value="PHOSPHOPANTETHEINE"/>
    <property type="match status" value="1"/>
</dbReference>
<name>A0ABN6H375_9BACT</name>
<feature type="domain" description="Carrier" evidence="8">
    <location>
        <begin position="582"/>
        <end position="657"/>
    </location>
</feature>
<dbReference type="InterPro" id="IPR016036">
    <property type="entry name" value="Malonyl_transacylase_ACP-bd"/>
</dbReference>
<keyword evidence="6" id="KW-0663">Pyridoxal phosphate</keyword>
<evidence type="ECO:0000256" key="3">
    <source>
        <dbReference type="ARBA" id="ARBA00022450"/>
    </source>
</evidence>
<dbReference type="InterPro" id="IPR020806">
    <property type="entry name" value="PKS_PP-bd"/>
</dbReference>
<dbReference type="NCBIfam" id="TIGR01686">
    <property type="entry name" value="FkbH"/>
    <property type="match status" value="1"/>
</dbReference>
<dbReference type="SMART" id="SM00823">
    <property type="entry name" value="PKS_PP"/>
    <property type="match status" value="3"/>
</dbReference>
<dbReference type="CDD" id="cd12117">
    <property type="entry name" value="A_NRPS_Srf_like"/>
    <property type="match status" value="1"/>
</dbReference>
<dbReference type="InterPro" id="IPR001227">
    <property type="entry name" value="Ac_transferase_dom_sf"/>
</dbReference>
<dbReference type="InterPro" id="IPR025110">
    <property type="entry name" value="AMP-bd_C"/>
</dbReference>
<feature type="domain" description="Carrier" evidence="8">
    <location>
        <begin position="3121"/>
        <end position="3196"/>
    </location>
</feature>
<dbReference type="InterPro" id="IPR036514">
    <property type="entry name" value="SGNH_hydro_sf"/>
</dbReference>
<dbReference type="Gene3D" id="3.30.559.10">
    <property type="entry name" value="Chloramphenicol acetyltransferase-like domain"/>
    <property type="match status" value="1"/>
</dbReference>
<evidence type="ECO:0000256" key="1">
    <source>
        <dbReference type="ARBA" id="ARBA00001933"/>
    </source>
</evidence>
<dbReference type="RefSeq" id="WP_338689089.1">
    <property type="nucleotide sequence ID" value="NZ_AP024702.1"/>
</dbReference>
<keyword evidence="4" id="KW-0597">Phosphoprotein</keyword>
<dbReference type="InterPro" id="IPR045851">
    <property type="entry name" value="AMP-bd_C_sf"/>
</dbReference>
<proteinExistence type="inferred from homology"/>
<dbReference type="InterPro" id="IPR010071">
    <property type="entry name" value="AA_adenyl_dom"/>
</dbReference>
<protein>
    <submittedName>
        <fullName evidence="10">Phosphatase:FkbH-like protein</fullName>
    </submittedName>
</protein>
<keyword evidence="11" id="KW-1185">Reference proteome</keyword>
<dbReference type="Gene3D" id="3.40.50.1000">
    <property type="entry name" value="HAD superfamily/HAD-like"/>
    <property type="match status" value="1"/>
</dbReference>
<dbReference type="Gene3D" id="3.90.1150.10">
    <property type="entry name" value="Aspartate Aminotransferase, domain 1"/>
    <property type="match status" value="1"/>
</dbReference>
<dbReference type="SUPFAM" id="SSF53383">
    <property type="entry name" value="PLP-dependent transferases"/>
    <property type="match status" value="1"/>
</dbReference>